<keyword evidence="2" id="KW-1185">Reference proteome</keyword>
<proteinExistence type="predicted"/>
<gene>
    <name evidence="1" type="ORF">QEH59_05620</name>
</gene>
<dbReference type="EMBL" id="JARXIC010000006">
    <property type="protein sequence ID" value="MDQ8193892.1"/>
    <property type="molecule type" value="Genomic_DNA"/>
</dbReference>
<name>A0ABU1AGD9_9BACT</name>
<accession>A0ABU1AGD9</accession>
<sequence length="272" mass="31546">MSSLRSYLFRLTHATPERKASRAHLKQAKAGDCEAYLALVANYLDLSLVYFGGCLRESPEIRYDRVAQVFTALWRHLRYAERVSDFEYMLASALLENAPNGTITSTEALVTKLRLLAPKNRFAFIAYEFENWHLRWVALLMRIRPRALHRLLSEARCELCGVSWQSLSAEERECLEAISIAMNDSPNLRVNKELCRRVATFPRVSEIKALWLELRPQLVEVRHRYLLEPEDREQLLGNIFKSIQIAPMNQPPLVHRVVNTVHFSRQVKIKVS</sequence>
<dbReference type="Proteomes" id="UP001243717">
    <property type="component" value="Unassembled WGS sequence"/>
</dbReference>
<comment type="caution">
    <text evidence="1">The sequence shown here is derived from an EMBL/GenBank/DDBJ whole genome shotgun (WGS) entry which is preliminary data.</text>
</comment>
<protein>
    <submittedName>
        <fullName evidence="1">Uncharacterized protein</fullName>
    </submittedName>
</protein>
<evidence type="ECO:0000313" key="1">
    <source>
        <dbReference type="EMBL" id="MDQ8193892.1"/>
    </source>
</evidence>
<organism evidence="1 2">
    <name type="scientific">Thalassobacterium sedimentorum</name>
    <dbReference type="NCBI Taxonomy" id="3041258"/>
    <lineage>
        <taxon>Bacteria</taxon>
        <taxon>Pseudomonadati</taxon>
        <taxon>Verrucomicrobiota</taxon>
        <taxon>Opitutia</taxon>
        <taxon>Puniceicoccales</taxon>
        <taxon>Coraliomargaritaceae</taxon>
        <taxon>Thalassobacterium</taxon>
    </lineage>
</organism>
<evidence type="ECO:0000313" key="2">
    <source>
        <dbReference type="Proteomes" id="UP001243717"/>
    </source>
</evidence>
<dbReference type="RefSeq" id="WP_308984379.1">
    <property type="nucleotide sequence ID" value="NZ_JARXIC010000006.1"/>
</dbReference>
<reference evidence="1 2" key="1">
    <citation type="submission" date="2023-04" db="EMBL/GenBank/DDBJ databases">
        <title>A novel bacteria isolated from coastal sediment.</title>
        <authorList>
            <person name="Liu X.-J."/>
            <person name="Du Z.-J."/>
        </authorList>
    </citation>
    <scope>NUCLEOTIDE SEQUENCE [LARGE SCALE GENOMIC DNA]</scope>
    <source>
        <strain evidence="1 2">SDUM461004</strain>
    </source>
</reference>